<dbReference type="Proteomes" id="UP000252558">
    <property type="component" value="Unassembled WGS sequence"/>
</dbReference>
<evidence type="ECO:0000313" key="1">
    <source>
        <dbReference type="EMBL" id="RCU48856.1"/>
    </source>
</evidence>
<organism evidence="1 2">
    <name type="scientific">Corallincola holothuriorum</name>
    <dbReference type="NCBI Taxonomy" id="2282215"/>
    <lineage>
        <taxon>Bacteria</taxon>
        <taxon>Pseudomonadati</taxon>
        <taxon>Pseudomonadota</taxon>
        <taxon>Gammaproteobacteria</taxon>
        <taxon>Alteromonadales</taxon>
        <taxon>Psychromonadaceae</taxon>
        <taxon>Corallincola</taxon>
    </lineage>
</organism>
<dbReference type="AlphaFoldDB" id="A0A368NF63"/>
<proteinExistence type="predicted"/>
<name>A0A368NF63_9GAMM</name>
<accession>A0A368NF63</accession>
<evidence type="ECO:0000313" key="2">
    <source>
        <dbReference type="Proteomes" id="UP000252558"/>
    </source>
</evidence>
<dbReference type="RefSeq" id="WP_114338980.1">
    <property type="nucleotide sequence ID" value="NZ_QPID01000008.1"/>
</dbReference>
<evidence type="ECO:0008006" key="3">
    <source>
        <dbReference type="Google" id="ProtNLM"/>
    </source>
</evidence>
<protein>
    <recommendedName>
        <fullName evidence="3">KfrA N-terminal DNA-binding domain-containing protein</fullName>
    </recommendedName>
</protein>
<sequence length="107" mass="11431">MDNQLMRALQQLLQEGKVPSVALLKGRVGKQVSMHELISAVQQAKTAPEKILAADTAPAPAASTAAKNSNAETSNSAEVLAELKAIRNELTWIRAHIEKQNESASDS</sequence>
<keyword evidence="2" id="KW-1185">Reference proteome</keyword>
<gene>
    <name evidence="1" type="ORF">DU002_13825</name>
</gene>
<dbReference type="OrthoDB" id="6314559at2"/>
<comment type="caution">
    <text evidence="1">The sequence shown here is derived from an EMBL/GenBank/DDBJ whole genome shotgun (WGS) entry which is preliminary data.</text>
</comment>
<dbReference type="EMBL" id="QPID01000008">
    <property type="protein sequence ID" value="RCU48856.1"/>
    <property type="molecule type" value="Genomic_DNA"/>
</dbReference>
<reference evidence="1 2" key="1">
    <citation type="submission" date="2018-07" db="EMBL/GenBank/DDBJ databases">
        <title>Corallincola holothuriorum sp. nov., a new facultative anaerobe isolated from sea cucumber Apostichopus japonicus.</title>
        <authorList>
            <person name="Xia H."/>
        </authorList>
    </citation>
    <scope>NUCLEOTIDE SEQUENCE [LARGE SCALE GENOMIC DNA]</scope>
    <source>
        <strain evidence="1 2">C4</strain>
    </source>
</reference>